<feature type="domain" description="Peptidase S1" evidence="6">
    <location>
        <begin position="1279"/>
        <end position="1517"/>
    </location>
</feature>
<evidence type="ECO:0000313" key="7">
    <source>
        <dbReference type="Proteomes" id="UP000694904"/>
    </source>
</evidence>
<reference evidence="7" key="1">
    <citation type="journal article" date="1997" name="Nucleic Acids Res.">
        <title>tRNAscan-SE: a program for improved detection of transfer RNA genes in genomic sequence.</title>
        <authorList>
            <person name="Lowe T.M."/>
            <person name="Eddy S.R."/>
        </authorList>
    </citation>
    <scope>NUCLEOTIDE SEQUENCE [LARGE SCALE GENOMIC DNA]</scope>
</reference>
<evidence type="ECO:0000313" key="8">
    <source>
        <dbReference type="RefSeq" id="XP_017860672.1"/>
    </source>
</evidence>
<dbReference type="Pfam" id="PF09342">
    <property type="entry name" value="DUF1986"/>
    <property type="match status" value="1"/>
</dbReference>
<feature type="compositionally biased region" description="Acidic residues" evidence="4">
    <location>
        <begin position="1614"/>
        <end position="1631"/>
    </location>
</feature>
<keyword evidence="7" id="KW-1185">Reference proteome</keyword>
<feature type="region of interest" description="Disordered" evidence="4">
    <location>
        <begin position="520"/>
        <end position="578"/>
    </location>
</feature>
<dbReference type="PROSITE" id="PS50068">
    <property type="entry name" value="LDLRA_2"/>
    <property type="match status" value="8"/>
</dbReference>
<feature type="disulfide bond" evidence="2">
    <location>
        <begin position="2337"/>
        <end position="2355"/>
    </location>
</feature>
<reference evidence="8" key="3">
    <citation type="submission" date="2025-08" db="UniProtKB">
        <authorList>
            <consortium name="RefSeq"/>
        </authorList>
    </citation>
    <scope>IDENTIFICATION</scope>
    <source>
        <tissue evidence="8">Whole organism</tissue>
    </source>
</reference>
<feature type="region of interest" description="Disordered" evidence="4">
    <location>
        <begin position="691"/>
        <end position="715"/>
    </location>
</feature>
<dbReference type="PANTHER" id="PTHR24258">
    <property type="entry name" value="SERINE PROTEASE-RELATED"/>
    <property type="match status" value="1"/>
</dbReference>
<feature type="disulfide bond" evidence="2">
    <location>
        <begin position="1128"/>
        <end position="1143"/>
    </location>
</feature>
<feature type="domain" description="Peptidase S1" evidence="6">
    <location>
        <begin position="2048"/>
        <end position="2319"/>
    </location>
</feature>
<reference evidence="7" key="2">
    <citation type="journal article" date="2016" name="G3 (Bethesda)">
        <title>Genome Evolution in Three Species of Cactophilic Drosophila.</title>
        <authorList>
            <person name="Sanchez-Flores A."/>
            <person name="Penazola F."/>
            <person name="Carpinteyro-Ponce J."/>
            <person name="Nazario-Yepiz N."/>
            <person name="Abreu-Goodger C."/>
            <person name="Machado C.A."/>
            <person name="Markow T.A."/>
        </authorList>
    </citation>
    <scope>NUCLEOTIDE SEQUENCE [LARGE SCALE GENOMIC DNA]</scope>
</reference>
<dbReference type="Pfam" id="PF00089">
    <property type="entry name" value="Trypsin"/>
    <property type="match status" value="1"/>
</dbReference>
<feature type="compositionally biased region" description="Polar residues" evidence="4">
    <location>
        <begin position="547"/>
        <end position="561"/>
    </location>
</feature>
<feature type="region of interest" description="Disordered" evidence="4">
    <location>
        <begin position="1582"/>
        <end position="1671"/>
    </location>
</feature>
<comment type="caution">
    <text evidence="2">Lacks conserved residue(s) required for the propagation of feature annotation.</text>
</comment>
<keyword evidence="5" id="KW-0472">Membrane</keyword>
<evidence type="ECO:0000256" key="5">
    <source>
        <dbReference type="SAM" id="Phobius"/>
    </source>
</evidence>
<dbReference type="Gene3D" id="4.10.400.10">
    <property type="entry name" value="Low-density Lipoprotein Receptor"/>
    <property type="match status" value="7"/>
</dbReference>
<feature type="disulfide bond" evidence="2">
    <location>
        <begin position="2463"/>
        <end position="2478"/>
    </location>
</feature>
<evidence type="ECO:0000256" key="3">
    <source>
        <dbReference type="RuleBase" id="RU363034"/>
    </source>
</evidence>
<feature type="region of interest" description="Disordered" evidence="4">
    <location>
        <begin position="408"/>
        <end position="482"/>
    </location>
</feature>
<keyword evidence="5" id="KW-1133">Transmembrane helix</keyword>
<dbReference type="GO" id="GO:0006508">
    <property type="term" value="P:proteolysis"/>
    <property type="evidence" value="ECO:0007669"/>
    <property type="project" value="UniProtKB-KW"/>
</dbReference>
<evidence type="ECO:0000256" key="4">
    <source>
        <dbReference type="SAM" id="MobiDB-lite"/>
    </source>
</evidence>
<dbReference type="InterPro" id="IPR018114">
    <property type="entry name" value="TRYPSIN_HIS"/>
</dbReference>
<sequence length="2637" mass="292057">MSQSLDELEAKRLPRLSRRGCTARLPYTRILIISLVVIATLLISLIYYGIVLERMDRLRQIMSLNEKHARHVQPIDEKAIVIGPQLEPFRTPLRKADSEPIATKSEEQLLRLKHLRFKFRLKRLKLRSRRSLQSLDLLDPIQLEANMQQLYTRMRNKRARAVLSQLETEYVRCKKQTPENCMSAFMRMYQMAKEVTEKVDKMKEIIRDHLGSHSVESHEFEPYAPAKATTNATVDQLQEATTPLTNSSAAGDGDNEETTTVKPNRVKIKPAQISWIIDGPGHDEQEAYVENTPRAMLDLSNGTTTTFATTTMESTLPTTMMDMETTTTTSTGNNSFTRVSPSPIASTTTLASFTSTTSHHLSILTTEGPESDNITDQITWILDRFDKPKEIVHTTERTMDKATIETTMPPSIEHDSAPLHSDSHMKEQTTRKSTTDAPAPLATTARGLNETTTHKSIEDQEVESTIHTSTTPTTTAIPTTTLHTTTTTVATDGANHTPFPTKPKPIKISWIIDGYVNSNEESSTTQAPTTVATTRTTTPITTESATEVASSPTYPPTTIENIGTDTTELTPTGITTESTNRTTITDTTEAENVLNETTQTAATEATFESTTHITTNNSSGWAADAHPLDNPSSMENMIIVTAQAPAVTEATTSNTTESTTLITTEVAPQVHPLDNPTSIENMVVATTEPTTAVATETTTESTTEGARGVHPLDNPSSIENMLDSFERHEEEKPLIHVLPSNDTSKSDESESLDIYDRKHWLKQFEKDAAPKQDELIETFGTAQDTESLKQLGPKINPVSGKVTNAADAQLITICEHLSRKLQLKAAAEAKEADSNEPYTASPTVQFTSRAPGGFPVSGETMKASAQFMFNPSFGMPSIPVCFYMTPANFRMPMWSATPSFMGMQGAQFGGSSNAGGIFFVPQQFGPSGNFFGGSAGTAGGAQNQLPNIFSKNASPQKQPNGQQQLYCTYMQNQQGQAAQTGNMTPNNQAGFSNANFKMRHANQTGVAQRSQIIYASYLGVPQQPQERFKCPEAEQVACFGQKQCIAASRWCDNVVDCSDGSDESACTCADRLDEDRLCDGYADCPMGEDELGCFGCEPLAHSCYDNAGEYARHNRSTLSMCYSRYERCDGVFNCLNKRDEQQCSLLVRDVANPMSHSATASEGFLYRNHQGEWYPVCNNGDRWAADACEVSEHGEATNVTFKQLKLPGPFIEPSLHAGIHFAQACQGRNDQETLLDHVAYVKCPPRQCGLPSKPSESVRSKRSRRAPIQDKLESGKSRIVGGSYAAPLEWPFAVAIYRDGKFHCGGTIYTEHWIISAAHCVINFGKYYYEVRAGLLRRTSYSPATQIQPVSHVVVHQGYERRSMRNDLSLLRVAAPLQFNRWVKPICLPDVGRTTFGDDWIWGPEEHTLCTVVGWGAIREKGPSSDAMRQVVVPIRKGCTDPEDQASEDVCAGEPGGGRDACQGDSGGPLFCRSVTQPEQWYLAGVVSHGNGCARPKEFGVYTRVALYLDWLELAVTPRLLPARQPLQRCPGFTCVWGGKRCIAQRRRCDRNVDCLGGEDEVGCSYNFIPDMVGGTRLNVSSTTESDYYPQEQKGPLDQEVQQTENKLRQDVPIDNDDLFADLTTENEESEAGAITEEQSNTPAAAEATTTDSSATTTTATTATTTWPTPTEDLMKLTDLISQLLEESTTSTPSLATATATTATTTITTTVATTSTTQATTTNSSQVQTEKPLANKFICQKLPQIIDRLHRCDRKVDCEDGTDELDCSCRDYLKGSLNALICDGKADCEDLTDEQNCGGCGPDEYHCALSKICLPLAKRCDNVVDCKFNEDEKDCFALTNGHDVHFDAHQKPKFSNVGIFSKNAHGLWRVVCAHETGFHEHQAKTADAVCALLGFRGAHYYNSTEFVSQRQMQPITPELAKSRASSDLRALMRDNAQLSSNELEHSHQQQTLPGQQRARVLPSKCLGIYVECNARSNATLPLKTFSAGQAVTPPPAEQLPELLPSIQTNVRPYVHFKPLLPLQVVNKKDEIMDHLEALIKSKNNKTLLVQEQLHEAIEDLHWPWLADVYVNGELWCLGVLLDKHWLLVHETCLAGLSFDTHYISVLLGGGKTKRSLHRSNHEQIRRVDCFETVPRSNVLLYHLEQPARFTHFVLPTFLPEISAEDEVAPHECISVLHDDRTGRIKTVAIASITNDSSCSSCYQLQERKPSSNLMRMLNLSAEDMASISEEVELVSGVAGAKSMPALTTFTSCTQFGQRNQTNLQSQPTDQGVLVCRDVHTGWYPAAIFNYNNTNCRSFRSPFAIRKLNEAYKMLQHVIDHPHCSNVLATPPCATHRCPLGACLPQSALCNGRNDCHDGSDEDEAKCRELKQRCGPGEMKCRSSAKCVPKSKFCDHVPDCEDMTDEPTICSCFTYLQATDPSKICDGKRNCWDKSDESSVLCNCTADHFQCTSSDDCIPRDFVCDKQPDCPDGEDELFCFGLEHPLLDQHEDYWAQTEHGYQKPSMQYGQVIEQSYGIWHTKCFPKSKPPGINEVREICKKLGYNPDRLPSYRLLDDASNKPQHTFEVPDRRGRVFSNETVVGKYRDSTKAVIISKFSPLQLNEQLTLFLKPSRAIAELVRWNATDSNSCYRLEIRCV</sequence>
<dbReference type="CDD" id="cd00190">
    <property type="entry name" value="Tryp_SPc"/>
    <property type="match status" value="1"/>
</dbReference>
<dbReference type="InterPro" id="IPR002172">
    <property type="entry name" value="LDrepeatLR_classA_rpt"/>
</dbReference>
<feature type="compositionally biased region" description="Low complexity" evidence="4">
    <location>
        <begin position="562"/>
        <end position="578"/>
    </location>
</feature>
<dbReference type="PROSITE" id="PS00135">
    <property type="entry name" value="TRYPSIN_SER"/>
    <property type="match status" value="1"/>
</dbReference>
<dbReference type="CDD" id="cd00112">
    <property type="entry name" value="LDLa"/>
    <property type="match status" value="8"/>
</dbReference>
<organism evidence="7 8">
    <name type="scientific">Drosophila arizonae</name>
    <name type="common">Fruit fly</name>
    <dbReference type="NCBI Taxonomy" id="7263"/>
    <lineage>
        <taxon>Eukaryota</taxon>
        <taxon>Metazoa</taxon>
        <taxon>Ecdysozoa</taxon>
        <taxon>Arthropoda</taxon>
        <taxon>Hexapoda</taxon>
        <taxon>Insecta</taxon>
        <taxon>Pterygota</taxon>
        <taxon>Neoptera</taxon>
        <taxon>Endopterygota</taxon>
        <taxon>Diptera</taxon>
        <taxon>Brachycera</taxon>
        <taxon>Muscomorpha</taxon>
        <taxon>Ephydroidea</taxon>
        <taxon>Drosophilidae</taxon>
        <taxon>Drosophila</taxon>
    </lineage>
</organism>
<feature type="disulfide bond" evidence="2">
    <location>
        <begin position="1782"/>
        <end position="1797"/>
    </location>
</feature>
<dbReference type="GO" id="GO:0008233">
    <property type="term" value="F:peptidase activity"/>
    <property type="evidence" value="ECO:0007669"/>
    <property type="project" value="UniProtKB-KW"/>
</dbReference>
<dbReference type="SUPFAM" id="SSF50494">
    <property type="entry name" value="Trypsin-like serine proteases"/>
    <property type="match status" value="2"/>
</dbReference>
<dbReference type="InterPro" id="IPR043504">
    <property type="entry name" value="Peptidase_S1_PA_chymotrypsin"/>
</dbReference>
<feature type="compositionally biased region" description="Low complexity" evidence="4">
    <location>
        <begin position="691"/>
        <end position="704"/>
    </location>
</feature>
<dbReference type="SMART" id="SM00020">
    <property type="entry name" value="Tryp_SPc"/>
    <property type="match status" value="1"/>
</dbReference>
<protein>
    <submittedName>
        <fullName evidence="8">Serine protease nudel</fullName>
    </submittedName>
</protein>
<feature type="compositionally biased region" description="Low complexity" evidence="4">
    <location>
        <begin position="522"/>
        <end position="546"/>
    </location>
</feature>
<dbReference type="InterPro" id="IPR036055">
    <property type="entry name" value="LDL_receptor-like_sf"/>
</dbReference>
<dbReference type="Gene3D" id="2.40.10.10">
    <property type="entry name" value="Trypsin-like serine proteases"/>
    <property type="match status" value="3"/>
</dbReference>
<keyword evidence="3 8" id="KW-0645">Protease</keyword>
<proteinExistence type="predicted"/>
<dbReference type="Pfam" id="PF00057">
    <property type="entry name" value="Ldl_recept_a"/>
    <property type="match status" value="4"/>
</dbReference>
<dbReference type="RefSeq" id="XP_017860672.1">
    <property type="nucleotide sequence ID" value="XM_018005183.1"/>
</dbReference>
<evidence type="ECO:0000256" key="1">
    <source>
        <dbReference type="ARBA" id="ARBA00023157"/>
    </source>
</evidence>
<feature type="region of interest" description="Disordered" evidence="4">
    <location>
        <begin position="1250"/>
        <end position="1272"/>
    </location>
</feature>
<feature type="transmembrane region" description="Helical" evidence="5">
    <location>
        <begin position="27"/>
        <end position="50"/>
    </location>
</feature>
<feature type="disulfide bond" evidence="2">
    <location>
        <begin position="1820"/>
        <end position="1835"/>
    </location>
</feature>
<dbReference type="PANTHER" id="PTHR24258:SF116">
    <property type="entry name" value="FI16631P1-RELATED"/>
    <property type="match status" value="1"/>
</dbReference>
<keyword evidence="3" id="KW-0720">Serine protease</keyword>
<dbReference type="PROSITE" id="PS50240">
    <property type="entry name" value="TRYPSIN_DOM"/>
    <property type="match status" value="2"/>
</dbReference>
<gene>
    <name evidence="8" type="primary">LOC108612305</name>
</gene>
<name>A0ABM1P0D6_DROAR</name>
<dbReference type="SUPFAM" id="SSF57424">
    <property type="entry name" value="LDL receptor-like module"/>
    <property type="match status" value="7"/>
</dbReference>
<accession>A0ABM1P0D6</accession>
<dbReference type="PRINTS" id="PR00261">
    <property type="entry name" value="LDLRECEPTOR"/>
</dbReference>
<dbReference type="Proteomes" id="UP000694904">
    <property type="component" value="Chromosome 4"/>
</dbReference>
<feature type="compositionally biased region" description="Low complexity" evidence="4">
    <location>
        <begin position="435"/>
        <end position="445"/>
    </location>
</feature>
<dbReference type="InterPro" id="IPR009003">
    <property type="entry name" value="Peptidase_S1_PA"/>
</dbReference>
<feature type="disulfide bond" evidence="2">
    <location>
        <begin position="1530"/>
        <end position="1542"/>
    </location>
</feature>
<feature type="compositionally biased region" description="Low complexity" evidence="4">
    <location>
        <begin position="465"/>
        <end position="482"/>
    </location>
</feature>
<dbReference type="GeneID" id="108612305"/>
<keyword evidence="1 2" id="KW-1015">Disulfide bond</keyword>
<keyword evidence="5" id="KW-0812">Transmembrane</keyword>
<feature type="disulfide bond" evidence="2">
    <location>
        <begin position="1051"/>
        <end position="1066"/>
    </location>
</feature>
<evidence type="ECO:0000259" key="6">
    <source>
        <dbReference type="PROSITE" id="PS50240"/>
    </source>
</evidence>
<feature type="compositionally biased region" description="Low complexity" evidence="4">
    <location>
        <begin position="1642"/>
        <end position="1671"/>
    </location>
</feature>
<evidence type="ECO:0000256" key="2">
    <source>
        <dbReference type="PROSITE-ProRule" id="PRU00124"/>
    </source>
</evidence>
<feature type="compositionally biased region" description="Basic and acidic residues" evidence="4">
    <location>
        <begin position="412"/>
        <end position="434"/>
    </location>
</feature>
<keyword evidence="3" id="KW-0378">Hydrolase</keyword>
<dbReference type="InterPro" id="IPR023415">
    <property type="entry name" value="LDLR_class-A_CS"/>
</dbReference>
<dbReference type="SMART" id="SM00192">
    <property type="entry name" value="LDLa"/>
    <property type="match status" value="9"/>
</dbReference>
<dbReference type="InterPro" id="IPR033116">
    <property type="entry name" value="TRYPSIN_SER"/>
</dbReference>
<dbReference type="PROSITE" id="PS00134">
    <property type="entry name" value="TRYPSIN_HIS"/>
    <property type="match status" value="1"/>
</dbReference>
<dbReference type="PROSITE" id="PS01209">
    <property type="entry name" value="LDLRA_1"/>
    <property type="match status" value="3"/>
</dbReference>
<dbReference type="InterPro" id="IPR001254">
    <property type="entry name" value="Trypsin_dom"/>
</dbReference>
<feature type="disulfide bond" evidence="2">
    <location>
        <begin position="1549"/>
        <end position="1564"/>
    </location>
</feature>
<dbReference type="InterPro" id="IPR015420">
    <property type="entry name" value="Peptidase_S1A_nudel"/>
</dbReference>